<comment type="subcellular location">
    <subcellularLocation>
        <location evidence="1">Nucleus</location>
    </subcellularLocation>
</comment>
<organism evidence="6 7">
    <name type="scientific">Chlorella sorokiniana</name>
    <name type="common">Freshwater green alga</name>
    <dbReference type="NCBI Taxonomy" id="3076"/>
    <lineage>
        <taxon>Eukaryota</taxon>
        <taxon>Viridiplantae</taxon>
        <taxon>Chlorophyta</taxon>
        <taxon>core chlorophytes</taxon>
        <taxon>Trebouxiophyceae</taxon>
        <taxon>Chlorellales</taxon>
        <taxon>Chlorellaceae</taxon>
        <taxon>Chlorella clade</taxon>
        <taxon>Chlorella</taxon>
    </lineage>
</organism>
<evidence type="ECO:0000256" key="4">
    <source>
        <dbReference type="ARBA" id="ARBA00023242"/>
    </source>
</evidence>
<feature type="compositionally biased region" description="Basic residues" evidence="5">
    <location>
        <begin position="1953"/>
        <end position="1965"/>
    </location>
</feature>
<dbReference type="Proteomes" id="UP000239899">
    <property type="component" value="Unassembled WGS sequence"/>
</dbReference>
<feature type="region of interest" description="Disordered" evidence="5">
    <location>
        <begin position="1945"/>
        <end position="1965"/>
    </location>
</feature>
<name>A0A2P6TQR2_CHLSO</name>
<proteinExistence type="inferred from homology"/>
<gene>
    <name evidence="6" type="ORF">C2E21_5276</name>
</gene>
<dbReference type="STRING" id="3076.A0A2P6TQR2"/>
<comment type="caution">
    <text evidence="6">The sequence shown here is derived from an EMBL/GenBank/DDBJ whole genome shotgun (WGS) entry which is preliminary data.</text>
</comment>
<evidence type="ECO:0000313" key="7">
    <source>
        <dbReference type="Proteomes" id="UP000239899"/>
    </source>
</evidence>
<comment type="similarity">
    <text evidence="2">Belongs to the NUP186/NUP192/NUP205 family.</text>
</comment>
<dbReference type="OrthoDB" id="511645at2759"/>
<dbReference type="GO" id="GO:0005643">
    <property type="term" value="C:nuclear pore"/>
    <property type="evidence" value="ECO:0007669"/>
    <property type="project" value="InterPro"/>
</dbReference>
<dbReference type="EMBL" id="LHPG02000009">
    <property type="protein sequence ID" value="PRW56342.1"/>
    <property type="molecule type" value="Genomic_DNA"/>
</dbReference>
<evidence type="ECO:0000313" key="6">
    <source>
        <dbReference type="EMBL" id="PRW56342.1"/>
    </source>
</evidence>
<dbReference type="PANTHER" id="PTHR31344">
    <property type="entry name" value="NUCLEAR PORE COMPLEX PROTEIN NUP205"/>
    <property type="match status" value="1"/>
</dbReference>
<evidence type="ECO:0000256" key="2">
    <source>
        <dbReference type="ARBA" id="ARBA00005892"/>
    </source>
</evidence>
<feature type="region of interest" description="Disordered" evidence="5">
    <location>
        <begin position="2254"/>
        <end position="2311"/>
    </location>
</feature>
<keyword evidence="4" id="KW-0539">Nucleus</keyword>
<reference evidence="6 7" key="1">
    <citation type="journal article" date="2018" name="Plant J.">
        <title>Genome sequences of Chlorella sorokiniana UTEX 1602 and Micractinium conductrix SAG 241.80: implications to maltose excretion by a green alga.</title>
        <authorList>
            <person name="Arriola M.B."/>
            <person name="Velmurugan N."/>
            <person name="Zhang Y."/>
            <person name="Plunkett M.H."/>
            <person name="Hondzo H."/>
            <person name="Barney B.M."/>
        </authorList>
    </citation>
    <scope>NUCLEOTIDE SEQUENCE [LARGE SCALE GENOMIC DNA]</scope>
    <source>
        <strain evidence="7">UTEX 1602</strain>
    </source>
</reference>
<accession>A0A2P6TQR2</accession>
<keyword evidence="7" id="KW-1185">Reference proteome</keyword>
<sequence>MAEGGETNFRELLQRIETALYDAAEVDAASFLQTLQRAKPLFLNLFRYKEPNAESRAAVQSGKPVLPSGQVVLDPEPDIREALLLADEMKLDEVLAVMCVQGALQETGEVSAAAGAGIYFEERRGLLTSLWLLLQAQVMSGDSLPPELYAVICAFNADLLSQSLGGRTLLVQRLVELVRDNQLEAQPGSRLPVVIDSHGREVDRNALVAREQTVLCECLVYTCCIQQRLTTADIADITDLLHRLALKARAGGGGDLAVQQQAYVVLLAALLTLLPLENAEGADAEADERLLRELAAAKDLDTKIGNGGSAEDQHWAVLKLAWGVLLSQYGPETAAERAGQLVGAATQAGALAFLKTGVLDSVPMQDDTDHQRELYASIVNQLLMGYLMSPAGKDSADALSKLSMEQGQEELAAQAAGPAGGAAAGALMAVDAAQAAAPAAKPDSLASLLGLLASTYGMHPDLFLDDSLRYDVFGEFMETVASSQAITASPSAFLAYLQVLTALASGDKGARSMYLQLRGDDRFAMVNWRRMFQLLVTVVRQYMPEDGKDAGSAGATSATAAGAQQRMSDYVLPACDSKALCAYLGLFRRVMSEGRVEEVLTWLRQLEEDAGVSPVWEVLFQAMCCPVPQELKAALDDAIAALARRPELAAALWERLVAAVVVQPAAGEAAAVPRYDLSYQLNEIEARAEDYSEALAFVRLLNALWRAGGADLPDEGRGVAHLSKFVREDLLGTAFQRAYREERQRWQLVAACLEHCELTLTSLRSVGALAGDAASSTAVKPPGLEVLLDLLAGRNTLRAAMTAAMQEVDHLAYERHATPFGAAKEVAVLAALRLLRAALDRDAELVAAIRAATHSASYETLDGVLRHDRRRIPVLLDYVRYPHNPAIQAEAVRIATHLSERIPNLVPLLLNSPPTGAVPAVQRLQDGFAACLQSSLFNLAASVTLEDSDAAAAAAAGSEGGEGSEAGGDPRAALVLQLLLSGLEQPTPNLAHLLCGFDFDAGMGQVFLPDPRAQYNVLRVLLAAVQEPSLAARKPALFEQCLELLYELAASPETGIAMLDLLRGYYGLLAPLLDSVACAPLPEGAAQRASSLYQRAWLLQLHALELHRADVALAQHGESVEGLLAALFAPEAPDAAEGLGQGRSRMLDLLDLAAGGVPPEPQLARDAHPETRRMLQALELDALLAAGATVAAGGVRTVSHRGVGLYDVVALKDELLKRYNEWVARHGGASEALREACRLGLQFAQQYNAYAEVLAGQAALLAAWQAVLLVAFTRRFDQLAAAAGAGSPGELVLQMAEECLRVLVGLVGGEGLSLAPPLCEAVQALLARLQEQAAAASSADPLAGMPLPARCHGLLQLLLEVAWQGRTLDSVRLPLYSALASYLTMCRGPALLRAPPPVVEALLSGMPAGAAAASQLDALQSQLEEGNAALLSEAAPVLDLLAADALSAQPAQATSALTALCAVLAADPSGAAADAVYRTSLPARVLADLAEAPHKALTQPPPRGQALLLVVQGQLTLLLRLALGGPAAQRAAAAQRLFALHALPRLSQCRALDLQPEEPGFGQHSGAASLRQRLHQLLTPLLRLVLSIVTALPSSTAVREQALAFVDSHARTLTRILHDAASPGIRGWEPSDAELEEATLAVQLLAELAPGRHLLAAAPQLTEAAYRLSARFLCLSSKSPSPVVARLQAVRDSGRLTPRDERTLLRVLSLRCALSHFLLQLASDPRAPVLFRCTTPAAGSGMDVAGLMPTLFLLKDALMQAVVHDMPEVVGDEPLLLEALRAGDDAGSTDIVAAAAAAVGAGPASPGSGRGGRAVLARAAATASAQLGKLLYLTEHLLAILYSHLRLCLPAPALGAASPDKGMLAVAANGGAAAEGGPTLAALGTERDLDQLRRLMEPVVMHLEAITASPSLAAGRRDAASLQLLVRRTKEYLSMLPRRLASRHSTVGTPFSGHRRPMPAAARPRRVAHVRCDSTVAAGGIGPALDLWLYGLGLLSGYLLTMVYLSPWRNGEAQRLRNMLNELRTEMYVQNAQLRGEQYSAAAALRGELHSAAAALRGELHSHDLKQWSELNSHKSDQWSELHSHKIEQWSKAAELRGELHSAAADLRGELHSNKMEQWSELHSYKREQWSKAAELRGELDSAVAALRGELRSHEIKQWSELNSHKLEQRNEVADVRGEVYSVAGKQRGELRSEAGKLRGELASSRATVRSDQHSVAADIEAEDQQTSTAKLNSEVASLRSEVAEMRRLVADVAPVPATGEQPGQRAQRDSEAAACAAQSSEAAASGQQSTAQQPAAGTPEAPQAPPAEQQ</sequence>
<evidence type="ECO:0000256" key="1">
    <source>
        <dbReference type="ARBA" id="ARBA00004123"/>
    </source>
</evidence>
<dbReference type="InterPro" id="IPR021827">
    <property type="entry name" value="Nup186/Nup192/Nup205"/>
</dbReference>
<protein>
    <submittedName>
        <fullName evidence="6">Nuclear pore complex Nup205</fullName>
    </submittedName>
</protein>
<keyword evidence="3" id="KW-0813">Transport</keyword>
<evidence type="ECO:0000256" key="5">
    <source>
        <dbReference type="SAM" id="MobiDB-lite"/>
    </source>
</evidence>
<dbReference type="PANTHER" id="PTHR31344:SF0">
    <property type="entry name" value="NUCLEAR PORE COMPLEX PROTEIN NUP205"/>
    <property type="match status" value="1"/>
</dbReference>
<feature type="compositionally biased region" description="Low complexity" evidence="5">
    <location>
        <begin position="2273"/>
        <end position="2311"/>
    </location>
</feature>
<dbReference type="Pfam" id="PF11894">
    <property type="entry name" value="Nup192"/>
    <property type="match status" value="2"/>
</dbReference>
<evidence type="ECO:0000256" key="3">
    <source>
        <dbReference type="ARBA" id="ARBA00022448"/>
    </source>
</evidence>